<gene>
    <name evidence="2" type="ORF">OG913_32880</name>
</gene>
<protein>
    <submittedName>
        <fullName evidence="2">Uncharacterized protein</fullName>
    </submittedName>
</protein>
<evidence type="ECO:0000256" key="1">
    <source>
        <dbReference type="SAM" id="Coils"/>
    </source>
</evidence>
<keyword evidence="3" id="KW-1185">Reference proteome</keyword>
<name>A0ABZ1SNS2_9ACTN</name>
<sequence length="104" mass="11785">MTNSNMPDLTRLQQLLEESKTVAASGEAMLRDPEGFRIRKQAQDTLEQALRNRRIDVAQEAARILENLNEKEAELRRALVQQAAVDSNAEKVIREVREEFGHAG</sequence>
<dbReference type="Proteomes" id="UP001432011">
    <property type="component" value="Chromosome"/>
</dbReference>
<evidence type="ECO:0000313" key="3">
    <source>
        <dbReference type="Proteomes" id="UP001432011"/>
    </source>
</evidence>
<reference evidence="2" key="1">
    <citation type="submission" date="2022-10" db="EMBL/GenBank/DDBJ databases">
        <title>The complete genomes of actinobacterial strains from the NBC collection.</title>
        <authorList>
            <person name="Joergensen T.S."/>
            <person name="Alvarez Arevalo M."/>
            <person name="Sterndorff E.B."/>
            <person name="Faurdal D."/>
            <person name="Vuksanovic O."/>
            <person name="Mourched A.-S."/>
            <person name="Charusanti P."/>
            <person name="Shaw S."/>
            <person name="Blin K."/>
            <person name="Weber T."/>
        </authorList>
    </citation>
    <scope>NUCLEOTIDE SEQUENCE</scope>
    <source>
        <strain evidence="2">NBC_00254</strain>
    </source>
</reference>
<organism evidence="2 3">
    <name type="scientific">Microbispora hainanensis</name>
    <dbReference type="NCBI Taxonomy" id="568844"/>
    <lineage>
        <taxon>Bacteria</taxon>
        <taxon>Bacillati</taxon>
        <taxon>Actinomycetota</taxon>
        <taxon>Actinomycetes</taxon>
        <taxon>Streptosporangiales</taxon>
        <taxon>Streptosporangiaceae</taxon>
        <taxon>Microbispora</taxon>
    </lineage>
</organism>
<dbReference type="EMBL" id="CP108085">
    <property type="protein sequence ID" value="WUP74127.1"/>
    <property type="molecule type" value="Genomic_DNA"/>
</dbReference>
<keyword evidence="1" id="KW-0175">Coiled coil</keyword>
<accession>A0ABZ1SNS2</accession>
<dbReference type="RefSeq" id="WP_328709085.1">
    <property type="nucleotide sequence ID" value="NZ_CP108085.1"/>
</dbReference>
<proteinExistence type="predicted"/>
<evidence type="ECO:0000313" key="2">
    <source>
        <dbReference type="EMBL" id="WUP74127.1"/>
    </source>
</evidence>
<feature type="coiled-coil region" evidence="1">
    <location>
        <begin position="54"/>
        <end position="85"/>
    </location>
</feature>